<proteinExistence type="inferred from homology"/>
<name>A0ABT9VVP5_9BACI</name>
<dbReference type="PANTHER" id="PTHR47737">
    <property type="entry name" value="GLYCINE BETAINE/PROLINE BETAINE TRANSPORT SYSTEM PERMEASE PROTEIN PROW"/>
    <property type="match status" value="1"/>
</dbReference>
<evidence type="ECO:0000256" key="6">
    <source>
        <dbReference type="ARBA" id="ARBA00023136"/>
    </source>
</evidence>
<dbReference type="SUPFAM" id="SSF161098">
    <property type="entry name" value="MetI-like"/>
    <property type="match status" value="1"/>
</dbReference>
<keyword evidence="6 7" id="KW-0472">Membrane</keyword>
<dbReference type="EMBL" id="JAUSTY010000003">
    <property type="protein sequence ID" value="MDQ0165069.1"/>
    <property type="molecule type" value="Genomic_DNA"/>
</dbReference>
<feature type="transmembrane region" description="Helical" evidence="7">
    <location>
        <begin position="99"/>
        <end position="123"/>
    </location>
</feature>
<organism evidence="9 10">
    <name type="scientific">Caldalkalibacillus horti</name>
    <dbReference type="NCBI Taxonomy" id="77523"/>
    <lineage>
        <taxon>Bacteria</taxon>
        <taxon>Bacillati</taxon>
        <taxon>Bacillota</taxon>
        <taxon>Bacilli</taxon>
        <taxon>Bacillales</taxon>
        <taxon>Bacillaceae</taxon>
        <taxon>Caldalkalibacillus</taxon>
    </lineage>
</organism>
<protein>
    <submittedName>
        <fullName evidence="9">Glycine betaine/proline transport system permease protein</fullName>
    </submittedName>
</protein>
<evidence type="ECO:0000256" key="1">
    <source>
        <dbReference type="ARBA" id="ARBA00004141"/>
    </source>
</evidence>
<dbReference type="PROSITE" id="PS50928">
    <property type="entry name" value="ABC_TM1"/>
    <property type="match status" value="1"/>
</dbReference>
<dbReference type="Gene3D" id="1.10.3720.10">
    <property type="entry name" value="MetI-like"/>
    <property type="match status" value="1"/>
</dbReference>
<comment type="subcellular location">
    <subcellularLocation>
        <location evidence="7">Cell membrane</location>
        <topology evidence="7">Multi-pass membrane protein</topology>
    </subcellularLocation>
    <subcellularLocation>
        <location evidence="1">Membrane</location>
        <topology evidence="1">Multi-pass membrane protein</topology>
    </subcellularLocation>
</comment>
<dbReference type="InterPro" id="IPR035906">
    <property type="entry name" value="MetI-like_sf"/>
</dbReference>
<evidence type="ECO:0000256" key="2">
    <source>
        <dbReference type="ARBA" id="ARBA00022448"/>
    </source>
</evidence>
<gene>
    <name evidence="9" type="ORF">J2S11_000969</name>
</gene>
<dbReference type="Pfam" id="PF00528">
    <property type="entry name" value="BPD_transp_1"/>
    <property type="match status" value="1"/>
</dbReference>
<keyword evidence="10" id="KW-1185">Reference proteome</keyword>
<evidence type="ECO:0000256" key="4">
    <source>
        <dbReference type="ARBA" id="ARBA00022692"/>
    </source>
</evidence>
<comment type="caution">
    <text evidence="9">The sequence shown here is derived from an EMBL/GenBank/DDBJ whole genome shotgun (WGS) entry which is preliminary data.</text>
</comment>
<dbReference type="PANTHER" id="PTHR47737:SF1">
    <property type="entry name" value="GLYCINE BETAINE_PROLINE BETAINE TRANSPORT SYSTEM PERMEASE PROTEIN PROW"/>
    <property type="match status" value="1"/>
</dbReference>
<evidence type="ECO:0000256" key="5">
    <source>
        <dbReference type="ARBA" id="ARBA00022989"/>
    </source>
</evidence>
<dbReference type="RefSeq" id="WP_307391622.1">
    <property type="nucleotide sequence ID" value="NZ_BAAADK010000010.1"/>
</dbReference>
<keyword evidence="5 7" id="KW-1133">Transmembrane helix</keyword>
<reference evidence="9 10" key="1">
    <citation type="submission" date="2023-07" db="EMBL/GenBank/DDBJ databases">
        <title>Genomic Encyclopedia of Type Strains, Phase IV (KMG-IV): sequencing the most valuable type-strain genomes for metagenomic binning, comparative biology and taxonomic classification.</title>
        <authorList>
            <person name="Goeker M."/>
        </authorList>
    </citation>
    <scope>NUCLEOTIDE SEQUENCE [LARGE SCALE GENOMIC DNA]</scope>
    <source>
        <strain evidence="9 10">DSM 12751</strain>
    </source>
</reference>
<evidence type="ECO:0000256" key="7">
    <source>
        <dbReference type="RuleBase" id="RU363032"/>
    </source>
</evidence>
<keyword evidence="2 7" id="KW-0813">Transport</keyword>
<feature type="transmembrane region" description="Helical" evidence="7">
    <location>
        <begin position="72"/>
        <end position="92"/>
    </location>
</feature>
<dbReference type="CDD" id="cd06261">
    <property type="entry name" value="TM_PBP2"/>
    <property type="match status" value="1"/>
</dbReference>
<comment type="similarity">
    <text evidence="7">Belongs to the binding-protein-dependent transport system permease family.</text>
</comment>
<feature type="transmembrane region" description="Helical" evidence="7">
    <location>
        <begin position="247"/>
        <end position="270"/>
    </location>
</feature>
<keyword evidence="4 7" id="KW-0812">Transmembrane</keyword>
<feature type="transmembrane region" description="Helical" evidence="7">
    <location>
        <begin position="210"/>
        <end position="235"/>
    </location>
</feature>
<accession>A0ABT9VVP5</accession>
<dbReference type="InterPro" id="IPR000515">
    <property type="entry name" value="MetI-like"/>
</dbReference>
<evidence type="ECO:0000313" key="10">
    <source>
        <dbReference type="Proteomes" id="UP001235840"/>
    </source>
</evidence>
<feature type="transmembrane region" description="Helical" evidence="7">
    <location>
        <begin position="143"/>
        <end position="168"/>
    </location>
</feature>
<feature type="transmembrane region" description="Helical" evidence="7">
    <location>
        <begin position="20"/>
        <end position="39"/>
    </location>
</feature>
<feature type="transmembrane region" description="Helical" evidence="7">
    <location>
        <begin position="46"/>
        <end position="66"/>
    </location>
</feature>
<evidence type="ECO:0000313" key="9">
    <source>
        <dbReference type="EMBL" id="MDQ0165069.1"/>
    </source>
</evidence>
<evidence type="ECO:0000259" key="8">
    <source>
        <dbReference type="PROSITE" id="PS50928"/>
    </source>
</evidence>
<dbReference type="Proteomes" id="UP001235840">
    <property type="component" value="Unassembled WGS sequence"/>
</dbReference>
<evidence type="ECO:0000256" key="3">
    <source>
        <dbReference type="ARBA" id="ARBA00022475"/>
    </source>
</evidence>
<sequence length="286" mass="30710">MNYFNFPLDRWTNTFVDEWLIPVLGPFFDVISKWIAFFVGHFTSFLIWIPAELMTVVLVGLAWYLAGRGVAIFSLIGLIYLGNVELSGINVWNAGMQTLAVVLTATLCSIIIGLPLGIMSAKSEAVNRVVRPILDFMQTLPSFVYLIPAVLLFGIGVVPAVIATFVFATPPAVRLTNLGIRQVPTEVIEASRAFGSTSWQMLRKVQLPMALPTIMAGINQTIMLALSMAVIASMIGAPGLGSIVNAGISSVNVGMGLVGGLGIVVLAILLDRITEGLGKKYNPNKS</sequence>
<feature type="domain" description="ABC transmembrane type-1" evidence="8">
    <location>
        <begin position="95"/>
        <end position="274"/>
    </location>
</feature>
<keyword evidence="3" id="KW-1003">Cell membrane</keyword>